<proteinExistence type="predicted"/>
<evidence type="ECO:0000256" key="1">
    <source>
        <dbReference type="SAM" id="MobiDB-lite"/>
    </source>
</evidence>
<name>A0A6J4HN17_9ACTN</name>
<dbReference type="AlphaFoldDB" id="A0A6J4HN17"/>
<feature type="compositionally biased region" description="Basic and acidic residues" evidence="1">
    <location>
        <begin position="52"/>
        <end position="62"/>
    </location>
</feature>
<feature type="region of interest" description="Disordered" evidence="1">
    <location>
        <begin position="1"/>
        <end position="62"/>
    </location>
</feature>
<feature type="compositionally biased region" description="Low complexity" evidence="1">
    <location>
        <begin position="33"/>
        <end position="50"/>
    </location>
</feature>
<reference evidence="2" key="1">
    <citation type="submission" date="2020-02" db="EMBL/GenBank/DDBJ databases">
        <authorList>
            <person name="Meier V. D."/>
        </authorList>
    </citation>
    <scope>NUCLEOTIDE SEQUENCE</scope>
    <source>
        <strain evidence="2">AVDCRST_MAG41</strain>
    </source>
</reference>
<protein>
    <submittedName>
        <fullName evidence="2">Uncharacterized protein</fullName>
    </submittedName>
</protein>
<organism evidence="2">
    <name type="scientific">uncultured Mycobacteriales bacterium</name>
    <dbReference type="NCBI Taxonomy" id="581187"/>
    <lineage>
        <taxon>Bacteria</taxon>
        <taxon>Bacillati</taxon>
        <taxon>Actinomycetota</taxon>
        <taxon>Actinomycetes</taxon>
        <taxon>Mycobacteriales</taxon>
        <taxon>environmental samples</taxon>
    </lineage>
</organism>
<sequence>MRAADVDPAAVRCSRPQPPHWARVRRRPRRPAPGRVGPPGRRAGQRPVRAYGGDRAHAAGGT</sequence>
<gene>
    <name evidence="2" type="ORF">AVDCRST_MAG41-819</name>
</gene>
<feature type="compositionally biased region" description="Basic residues" evidence="1">
    <location>
        <begin position="22"/>
        <end position="32"/>
    </location>
</feature>
<accession>A0A6J4HN17</accession>
<evidence type="ECO:0000313" key="2">
    <source>
        <dbReference type="EMBL" id="CAA9228779.1"/>
    </source>
</evidence>
<dbReference type="EMBL" id="CADCTP010000087">
    <property type="protein sequence ID" value="CAA9228779.1"/>
    <property type="molecule type" value="Genomic_DNA"/>
</dbReference>